<evidence type="ECO:0000313" key="15">
    <source>
        <dbReference type="Proteomes" id="UP000433101"/>
    </source>
</evidence>
<evidence type="ECO:0000256" key="3">
    <source>
        <dbReference type="ARBA" id="ARBA00012438"/>
    </source>
</evidence>
<dbReference type="GO" id="GO:0004673">
    <property type="term" value="F:protein histidine kinase activity"/>
    <property type="evidence" value="ECO:0007669"/>
    <property type="project" value="UniProtKB-EC"/>
</dbReference>
<dbReference type="Gene3D" id="3.30.565.10">
    <property type="entry name" value="Histidine kinase-like ATPase, C-terminal domain"/>
    <property type="match status" value="1"/>
</dbReference>
<dbReference type="Proteomes" id="UP000433101">
    <property type="component" value="Unassembled WGS sequence"/>
</dbReference>
<keyword evidence="8 11" id="KW-1133">Transmembrane helix</keyword>
<dbReference type="PROSITE" id="PS50109">
    <property type="entry name" value="HIS_KIN"/>
    <property type="match status" value="1"/>
</dbReference>
<dbReference type="RefSeq" id="WP_160775955.1">
    <property type="nucleotide sequence ID" value="NZ_WUMV01000006.1"/>
</dbReference>
<dbReference type="Pfam" id="PF02518">
    <property type="entry name" value="HATPase_c"/>
    <property type="match status" value="1"/>
</dbReference>
<dbReference type="GO" id="GO:0005886">
    <property type="term" value="C:plasma membrane"/>
    <property type="evidence" value="ECO:0007669"/>
    <property type="project" value="TreeGrafter"/>
</dbReference>
<dbReference type="EMBL" id="WUMV01000006">
    <property type="protein sequence ID" value="MXN65694.1"/>
    <property type="molecule type" value="Genomic_DNA"/>
</dbReference>
<organism evidence="14 15">
    <name type="scientific">Stappia sediminis</name>
    <dbReference type="NCBI Taxonomy" id="2692190"/>
    <lineage>
        <taxon>Bacteria</taxon>
        <taxon>Pseudomonadati</taxon>
        <taxon>Pseudomonadota</taxon>
        <taxon>Alphaproteobacteria</taxon>
        <taxon>Hyphomicrobiales</taxon>
        <taxon>Stappiaceae</taxon>
        <taxon>Stappia</taxon>
    </lineage>
</organism>
<keyword evidence="10 11" id="KW-0472">Membrane</keyword>
<evidence type="ECO:0000256" key="11">
    <source>
        <dbReference type="SAM" id="Phobius"/>
    </source>
</evidence>
<protein>
    <recommendedName>
        <fullName evidence="3">histidine kinase</fullName>
        <ecNumber evidence="3">2.7.13.3</ecNumber>
    </recommendedName>
</protein>
<dbReference type="PROSITE" id="PS50885">
    <property type="entry name" value="HAMP"/>
    <property type="match status" value="1"/>
</dbReference>
<keyword evidence="15" id="KW-1185">Reference proteome</keyword>
<feature type="transmembrane region" description="Helical" evidence="11">
    <location>
        <begin position="27"/>
        <end position="50"/>
    </location>
</feature>
<evidence type="ECO:0000256" key="1">
    <source>
        <dbReference type="ARBA" id="ARBA00000085"/>
    </source>
</evidence>
<feature type="transmembrane region" description="Helical" evidence="11">
    <location>
        <begin position="179"/>
        <end position="200"/>
    </location>
</feature>
<dbReference type="InterPro" id="IPR003594">
    <property type="entry name" value="HATPase_dom"/>
</dbReference>
<dbReference type="SMART" id="SM00387">
    <property type="entry name" value="HATPase_c"/>
    <property type="match status" value="1"/>
</dbReference>
<evidence type="ECO:0000256" key="6">
    <source>
        <dbReference type="ARBA" id="ARBA00022692"/>
    </source>
</evidence>
<dbReference type="PANTHER" id="PTHR45436">
    <property type="entry name" value="SENSOR HISTIDINE KINASE YKOH"/>
    <property type="match status" value="1"/>
</dbReference>
<keyword evidence="9" id="KW-0902">Two-component regulatory system</keyword>
<evidence type="ECO:0000256" key="7">
    <source>
        <dbReference type="ARBA" id="ARBA00022777"/>
    </source>
</evidence>
<sequence>MTEETISSAAEEAGKAKPRQRSLSGRLIAVATIWSVVAIAVAGFILVTLYRQASESAFDERLDVYVKAIIGDMAGGEPGKPTRPDNLGEPRFDLPVSGWYWTIVDDRQGAVVFASLSLFGDALDLPALPASGETTSVTSGPDGEEIRILQRRITFNDEEVYRIAVAGATKELREQTAEFAGQVALTLTVLGLGLVGAIFLQVRVGLRPLRDLRQSLANVRNGDAESVEEDLPKELAPLAIELNDLIRSNREIVERARTHVGNLAHALKTPLSVITNEARGTDGPFAAKMAEQAAIMRTQVEHHLERARMAAQRRVIGVSAEIEPVVARLARAMSKIHADKDLDIDFEVPKGIRFRGEQQDLEELIGNLLDNACKWSNSRVCVTVKPAPAAGEGRERVEIEVSDDGPGLTAEQRKEAVKRGRRLDETVPGTGLGLSIVADIARIYGGALELDVSELGGLSARLILPMAQAAVRI</sequence>
<evidence type="ECO:0000256" key="2">
    <source>
        <dbReference type="ARBA" id="ARBA00004370"/>
    </source>
</evidence>
<comment type="subcellular location">
    <subcellularLocation>
        <location evidence="2">Membrane</location>
    </subcellularLocation>
</comment>
<keyword evidence="4" id="KW-0597">Phosphoprotein</keyword>
<name>A0A7X3LV55_9HYPH</name>
<comment type="caution">
    <text evidence="14">The sequence shown here is derived from an EMBL/GenBank/DDBJ whole genome shotgun (WGS) entry which is preliminary data.</text>
</comment>
<evidence type="ECO:0000256" key="4">
    <source>
        <dbReference type="ARBA" id="ARBA00022553"/>
    </source>
</evidence>
<evidence type="ECO:0000256" key="9">
    <source>
        <dbReference type="ARBA" id="ARBA00023012"/>
    </source>
</evidence>
<dbReference type="AlphaFoldDB" id="A0A7X3LV55"/>
<dbReference type="SUPFAM" id="SSF55874">
    <property type="entry name" value="ATPase domain of HSP90 chaperone/DNA topoisomerase II/histidine kinase"/>
    <property type="match status" value="1"/>
</dbReference>
<feature type="domain" description="HAMP" evidence="13">
    <location>
        <begin position="203"/>
        <end position="254"/>
    </location>
</feature>
<dbReference type="InterPro" id="IPR005467">
    <property type="entry name" value="His_kinase_dom"/>
</dbReference>
<dbReference type="InterPro" id="IPR036890">
    <property type="entry name" value="HATPase_C_sf"/>
</dbReference>
<keyword evidence="6 11" id="KW-0812">Transmembrane</keyword>
<dbReference type="GO" id="GO:0000160">
    <property type="term" value="P:phosphorelay signal transduction system"/>
    <property type="evidence" value="ECO:0007669"/>
    <property type="project" value="UniProtKB-KW"/>
</dbReference>
<feature type="domain" description="Histidine kinase" evidence="12">
    <location>
        <begin position="262"/>
        <end position="468"/>
    </location>
</feature>
<evidence type="ECO:0000259" key="12">
    <source>
        <dbReference type="PROSITE" id="PS50109"/>
    </source>
</evidence>
<dbReference type="InterPro" id="IPR050428">
    <property type="entry name" value="TCS_sensor_his_kinase"/>
</dbReference>
<dbReference type="PANTHER" id="PTHR45436:SF5">
    <property type="entry name" value="SENSOR HISTIDINE KINASE TRCS"/>
    <property type="match status" value="1"/>
</dbReference>
<keyword evidence="5" id="KW-0808">Transferase</keyword>
<accession>A0A7X3LV55</accession>
<dbReference type="Gene3D" id="1.10.287.130">
    <property type="match status" value="1"/>
</dbReference>
<evidence type="ECO:0000256" key="8">
    <source>
        <dbReference type="ARBA" id="ARBA00022989"/>
    </source>
</evidence>
<evidence type="ECO:0000256" key="5">
    <source>
        <dbReference type="ARBA" id="ARBA00022679"/>
    </source>
</evidence>
<evidence type="ECO:0000259" key="13">
    <source>
        <dbReference type="PROSITE" id="PS50885"/>
    </source>
</evidence>
<dbReference type="InterPro" id="IPR004358">
    <property type="entry name" value="Sig_transdc_His_kin-like_C"/>
</dbReference>
<dbReference type="EC" id="2.7.13.3" evidence="3"/>
<dbReference type="InterPro" id="IPR003660">
    <property type="entry name" value="HAMP_dom"/>
</dbReference>
<reference evidence="14 15" key="1">
    <citation type="submission" date="2019-12" db="EMBL/GenBank/DDBJ databases">
        <authorList>
            <person name="Li M."/>
        </authorList>
    </citation>
    <scope>NUCLEOTIDE SEQUENCE [LARGE SCALE GENOMIC DNA]</scope>
    <source>
        <strain evidence="14 15">GBMRC 2046</strain>
    </source>
</reference>
<keyword evidence="7 14" id="KW-0418">Kinase</keyword>
<comment type="catalytic activity">
    <reaction evidence="1">
        <text>ATP + protein L-histidine = ADP + protein N-phospho-L-histidine.</text>
        <dbReference type="EC" id="2.7.13.3"/>
    </reaction>
</comment>
<proteinExistence type="predicted"/>
<gene>
    <name evidence="14" type="ORF">GR183_12335</name>
</gene>
<evidence type="ECO:0000256" key="10">
    <source>
        <dbReference type="ARBA" id="ARBA00023136"/>
    </source>
</evidence>
<dbReference type="PRINTS" id="PR00344">
    <property type="entry name" value="BCTRLSENSOR"/>
</dbReference>
<evidence type="ECO:0000313" key="14">
    <source>
        <dbReference type="EMBL" id="MXN65694.1"/>
    </source>
</evidence>